<keyword evidence="6" id="KW-1185">Reference proteome</keyword>
<accession>A0ABP0VWB6</accession>
<evidence type="ECO:0000256" key="4">
    <source>
        <dbReference type="ARBA" id="ARBA00022737"/>
    </source>
</evidence>
<evidence type="ECO:0000256" key="2">
    <source>
        <dbReference type="ARBA" id="ARBA00022490"/>
    </source>
</evidence>
<gene>
    <name evidence="5" type="ORF">CSSPJE1EN1_LOCUS3158</name>
</gene>
<proteinExistence type="predicted"/>
<evidence type="ECO:0000256" key="1">
    <source>
        <dbReference type="ARBA" id="ARBA00004496"/>
    </source>
</evidence>
<comment type="subcellular location">
    <subcellularLocation>
        <location evidence="1">Cytoplasm</location>
    </subcellularLocation>
</comment>
<sequence>MEKVLKAHVDAMWARLAEESVKREKLERERVEQVTTVLTSFMSKDMPVALERGFKKEFVAIGPAVAQAVLPPLKNVVATTVSESFLVSFSLGLTSFMFDL</sequence>
<organism evidence="5 6">
    <name type="scientific">Sphagnum jensenii</name>
    <dbReference type="NCBI Taxonomy" id="128206"/>
    <lineage>
        <taxon>Eukaryota</taxon>
        <taxon>Viridiplantae</taxon>
        <taxon>Streptophyta</taxon>
        <taxon>Embryophyta</taxon>
        <taxon>Bryophyta</taxon>
        <taxon>Sphagnophytina</taxon>
        <taxon>Sphagnopsida</taxon>
        <taxon>Sphagnales</taxon>
        <taxon>Sphagnaceae</taxon>
        <taxon>Sphagnum</taxon>
    </lineage>
</organism>
<keyword evidence="4" id="KW-0677">Repeat</keyword>
<dbReference type="InterPro" id="IPR045152">
    <property type="entry name" value="EDC4-like"/>
</dbReference>
<dbReference type="Proteomes" id="UP001497444">
    <property type="component" value="Chromosome 10"/>
</dbReference>
<evidence type="ECO:0000256" key="3">
    <source>
        <dbReference type="ARBA" id="ARBA00022574"/>
    </source>
</evidence>
<dbReference type="PANTHER" id="PTHR15598">
    <property type="entry name" value="ENHANCER OF MRNA-DECAPPING PROTEIN 4"/>
    <property type="match status" value="1"/>
</dbReference>
<evidence type="ECO:0000313" key="5">
    <source>
        <dbReference type="EMBL" id="CAK9257680.1"/>
    </source>
</evidence>
<reference evidence="5" key="1">
    <citation type="submission" date="2024-02" db="EMBL/GenBank/DDBJ databases">
        <authorList>
            <consortium name="ELIXIR-Norway"/>
            <consortium name="Elixir Norway"/>
        </authorList>
    </citation>
    <scope>NUCLEOTIDE SEQUENCE</scope>
</reference>
<evidence type="ECO:0000313" key="6">
    <source>
        <dbReference type="Proteomes" id="UP001497444"/>
    </source>
</evidence>
<name>A0ABP0VWB6_9BRYO</name>
<protein>
    <submittedName>
        <fullName evidence="5">Uncharacterized protein</fullName>
    </submittedName>
</protein>
<keyword evidence="3" id="KW-0853">WD repeat</keyword>
<keyword evidence="2" id="KW-0963">Cytoplasm</keyword>
<dbReference type="PANTHER" id="PTHR15598:SF5">
    <property type="entry name" value="ENHANCER OF MRNA-DECAPPING PROTEIN 4"/>
    <property type="match status" value="1"/>
</dbReference>
<dbReference type="EMBL" id="OZ020105">
    <property type="protein sequence ID" value="CAK9257680.1"/>
    <property type="molecule type" value="Genomic_DNA"/>
</dbReference>